<dbReference type="Gene3D" id="3.40.50.300">
    <property type="entry name" value="P-loop containing nucleotide triphosphate hydrolases"/>
    <property type="match status" value="2"/>
</dbReference>
<sequence length="617" mass="67908">MTDFNRLPGHIGGAVVVSGWCVKQGWVQGTKPRFSLQLHDDQGNTLSLTLFASAEEVEALPDQEFASFAGEVDADFVGRCYLKRVSWVPPLQVGRLVPTYPAIKGKVTRDGVFTLITNNLTDCMPACLEWLRQSVGHIPVPDMRRAIGCRTWTFDRLIAGAHWPTSIHQGEACLAILERLAAYVEAYRLHHACPAPKPAVRPIPNGGFEGIPERVPFPLTGEQISIARDIMQTCASESPSQNLLLGDVGYGKSYVIALVVAAVIRGGGRVAVMLPSRILCNQMHELFCSLFPEFNPQIMQDGAPVGDPSFSLWVGTTGLIHQQWDRAWDLVVVDEQQRFSVAQREALGAAHLLEATATPICRSMALSRWGSSINLFRLTQCPVKRKIESRVFMAAHRLELMERVLMTLEKGKQVMVVCPRKDEGKVRKGGGKSDSDINDEQASVARVVADFERILPRMALRLGYMPRIVHATGARTEEENEAALEAMKTHEAHIIIATTVVETGITIPHLAQVIIYHADRLGAVQLHQLRGRLVRTGGHGLFDLYLPTPPSPTTLKRMAIMTTCTQGYDVAMADLRLRGTGDLIKGTSQSGSGDSVLPRRPIDIDMLEHYVSLLSNS</sequence>
<dbReference type="Pfam" id="PF00271">
    <property type="entry name" value="Helicase_C"/>
    <property type="match status" value="1"/>
</dbReference>
<dbReference type="GO" id="GO:0016787">
    <property type="term" value="F:hydrolase activity"/>
    <property type="evidence" value="ECO:0007669"/>
    <property type="project" value="UniProtKB-KW"/>
</dbReference>
<feature type="domain" description="Helicase C-terminal" evidence="9">
    <location>
        <begin position="400"/>
        <end position="576"/>
    </location>
</feature>
<protein>
    <submittedName>
        <fullName evidence="10">Helicase-related protein</fullName>
    </submittedName>
</protein>
<dbReference type="GO" id="GO:0003678">
    <property type="term" value="F:DNA helicase activity"/>
    <property type="evidence" value="ECO:0007669"/>
    <property type="project" value="TreeGrafter"/>
</dbReference>
<evidence type="ECO:0000256" key="3">
    <source>
        <dbReference type="ARBA" id="ARBA00022801"/>
    </source>
</evidence>
<evidence type="ECO:0000256" key="1">
    <source>
        <dbReference type="ARBA" id="ARBA00022741"/>
    </source>
</evidence>
<dbReference type="InterPro" id="IPR001650">
    <property type="entry name" value="Helicase_C-like"/>
</dbReference>
<dbReference type="Proteomes" id="UP001161704">
    <property type="component" value="Unassembled WGS sequence"/>
</dbReference>
<evidence type="ECO:0000259" key="9">
    <source>
        <dbReference type="PROSITE" id="PS51194"/>
    </source>
</evidence>
<keyword evidence="6" id="KW-0238">DNA-binding</keyword>
<dbReference type="EMBL" id="JAOCIZ010000046">
    <property type="protein sequence ID" value="MDH1505883.1"/>
    <property type="molecule type" value="Genomic_DNA"/>
</dbReference>
<dbReference type="PROSITE" id="PS51192">
    <property type="entry name" value="HELICASE_ATP_BIND_1"/>
    <property type="match status" value="1"/>
</dbReference>
<dbReference type="GO" id="GO:0006281">
    <property type="term" value="P:DNA repair"/>
    <property type="evidence" value="ECO:0007669"/>
    <property type="project" value="UniProtKB-KW"/>
</dbReference>
<dbReference type="InterPro" id="IPR027417">
    <property type="entry name" value="P-loop_NTPase"/>
</dbReference>
<dbReference type="PROSITE" id="PS51194">
    <property type="entry name" value="HELICASE_CTER"/>
    <property type="match status" value="1"/>
</dbReference>
<evidence type="ECO:0000256" key="5">
    <source>
        <dbReference type="ARBA" id="ARBA00022840"/>
    </source>
</evidence>
<dbReference type="RefSeq" id="WP_279963635.1">
    <property type="nucleotide sequence ID" value="NZ_JAOCIZ010000046.1"/>
</dbReference>
<dbReference type="InterPro" id="IPR011545">
    <property type="entry name" value="DEAD/DEAH_box_helicase_dom"/>
</dbReference>
<keyword evidence="2" id="KW-0227">DNA damage</keyword>
<dbReference type="InterPro" id="IPR047112">
    <property type="entry name" value="RecG/Mfd"/>
</dbReference>
<dbReference type="InterPro" id="IPR014001">
    <property type="entry name" value="Helicase_ATP-bd"/>
</dbReference>
<evidence type="ECO:0000259" key="8">
    <source>
        <dbReference type="PROSITE" id="PS51192"/>
    </source>
</evidence>
<keyword evidence="3" id="KW-0378">Hydrolase</keyword>
<dbReference type="SUPFAM" id="SSF52540">
    <property type="entry name" value="P-loop containing nucleoside triphosphate hydrolases"/>
    <property type="match status" value="1"/>
</dbReference>
<keyword evidence="5" id="KW-0067">ATP-binding</keyword>
<dbReference type="AlphaFoldDB" id="A0AA42R9G3"/>
<dbReference type="PANTHER" id="PTHR47964">
    <property type="entry name" value="ATP-DEPENDENT DNA HELICASE HOMOLOG RECG, CHLOROPLASTIC"/>
    <property type="match status" value="1"/>
</dbReference>
<evidence type="ECO:0000313" key="10">
    <source>
        <dbReference type="EMBL" id="MDH1505883.1"/>
    </source>
</evidence>
<reference evidence="10" key="1">
    <citation type="submission" date="2022-09" db="EMBL/GenBank/DDBJ databases">
        <title>Intensive care unit water sources are persistently colonized with multi-drug resistant bacteria and are the site of extensive horizontal gene transfer of antibiotic resistance genes.</title>
        <authorList>
            <person name="Diorio-Toth L."/>
        </authorList>
    </citation>
    <scope>NUCLEOTIDE SEQUENCE</scope>
    <source>
        <strain evidence="10">GD03710</strain>
    </source>
</reference>
<dbReference type="SMART" id="SM00490">
    <property type="entry name" value="HELICc"/>
    <property type="match status" value="1"/>
</dbReference>
<keyword evidence="4 10" id="KW-0347">Helicase</keyword>
<organism evidence="10 11">
    <name type="scientific">Aeromonas caviae</name>
    <name type="common">Aeromonas punctata</name>
    <dbReference type="NCBI Taxonomy" id="648"/>
    <lineage>
        <taxon>Bacteria</taxon>
        <taxon>Pseudomonadati</taxon>
        <taxon>Pseudomonadota</taxon>
        <taxon>Gammaproteobacteria</taxon>
        <taxon>Aeromonadales</taxon>
        <taxon>Aeromonadaceae</taxon>
        <taxon>Aeromonas</taxon>
    </lineage>
</organism>
<gene>
    <name evidence="10" type="ORF">N5I20_12530</name>
</gene>
<evidence type="ECO:0000256" key="7">
    <source>
        <dbReference type="ARBA" id="ARBA00023204"/>
    </source>
</evidence>
<dbReference type="GO" id="GO:0003677">
    <property type="term" value="F:DNA binding"/>
    <property type="evidence" value="ECO:0007669"/>
    <property type="project" value="UniProtKB-KW"/>
</dbReference>
<accession>A0AA42R9G3</accession>
<keyword evidence="7" id="KW-0234">DNA repair</keyword>
<dbReference type="Pfam" id="PF00270">
    <property type="entry name" value="DEAD"/>
    <property type="match status" value="1"/>
</dbReference>
<feature type="domain" description="Helicase ATP-binding" evidence="8">
    <location>
        <begin position="233"/>
        <end position="360"/>
    </location>
</feature>
<dbReference type="PANTHER" id="PTHR47964:SF1">
    <property type="entry name" value="ATP-DEPENDENT DNA HELICASE HOMOLOG RECG, CHLOROPLASTIC"/>
    <property type="match status" value="1"/>
</dbReference>
<comment type="caution">
    <text evidence="10">The sequence shown here is derived from an EMBL/GenBank/DDBJ whole genome shotgun (WGS) entry which is preliminary data.</text>
</comment>
<evidence type="ECO:0000256" key="6">
    <source>
        <dbReference type="ARBA" id="ARBA00023125"/>
    </source>
</evidence>
<evidence type="ECO:0000256" key="4">
    <source>
        <dbReference type="ARBA" id="ARBA00022806"/>
    </source>
</evidence>
<name>A0AA42R9G3_AERCA</name>
<proteinExistence type="predicted"/>
<evidence type="ECO:0000256" key="2">
    <source>
        <dbReference type="ARBA" id="ARBA00022763"/>
    </source>
</evidence>
<dbReference type="SMART" id="SM00487">
    <property type="entry name" value="DEXDc"/>
    <property type="match status" value="1"/>
</dbReference>
<dbReference type="GO" id="GO:0005524">
    <property type="term" value="F:ATP binding"/>
    <property type="evidence" value="ECO:0007669"/>
    <property type="project" value="UniProtKB-KW"/>
</dbReference>
<keyword evidence="1" id="KW-0547">Nucleotide-binding</keyword>
<evidence type="ECO:0000313" key="11">
    <source>
        <dbReference type="Proteomes" id="UP001161704"/>
    </source>
</evidence>